<evidence type="ECO:0000313" key="2">
    <source>
        <dbReference type="EMBL" id="SDW58440.1"/>
    </source>
</evidence>
<keyword evidence="3" id="KW-1185">Reference proteome</keyword>
<dbReference type="Gene3D" id="1.25.40.390">
    <property type="match status" value="2"/>
</dbReference>
<dbReference type="SUPFAM" id="SSF48452">
    <property type="entry name" value="TPR-like"/>
    <property type="match status" value="1"/>
</dbReference>
<dbReference type="EMBL" id="FNMV01000003">
    <property type="protein sequence ID" value="SDW58440.1"/>
    <property type="molecule type" value="Genomic_DNA"/>
</dbReference>
<protein>
    <submittedName>
        <fullName evidence="2">Starch-binding associating with outer membrane</fullName>
    </submittedName>
</protein>
<dbReference type="STRING" id="229203.SAMN05444338_103234"/>
<dbReference type="RefSeq" id="WP_091430252.1">
    <property type="nucleotide sequence ID" value="NZ_FNMV01000003.1"/>
</dbReference>
<gene>
    <name evidence="2" type="ORF">SAMN05444338_103234</name>
</gene>
<organism evidence="2 3">
    <name type="scientific">Flavobacterium degerlachei</name>
    <dbReference type="NCBI Taxonomy" id="229203"/>
    <lineage>
        <taxon>Bacteria</taxon>
        <taxon>Pseudomonadati</taxon>
        <taxon>Bacteroidota</taxon>
        <taxon>Flavobacteriia</taxon>
        <taxon>Flavobacteriales</taxon>
        <taxon>Flavobacteriaceae</taxon>
        <taxon>Flavobacterium</taxon>
    </lineage>
</organism>
<dbReference type="OrthoDB" id="1522814at2"/>
<dbReference type="AlphaFoldDB" id="A0A1H2UQU7"/>
<dbReference type="PROSITE" id="PS51257">
    <property type="entry name" value="PROKAR_LIPOPROTEIN"/>
    <property type="match status" value="1"/>
</dbReference>
<reference evidence="3" key="1">
    <citation type="submission" date="2016-10" db="EMBL/GenBank/DDBJ databases">
        <authorList>
            <person name="Varghese N."/>
            <person name="Submissions S."/>
        </authorList>
    </citation>
    <scope>NUCLEOTIDE SEQUENCE [LARGE SCALE GENOMIC DNA]</scope>
    <source>
        <strain evidence="3">DSM 15718</strain>
    </source>
</reference>
<evidence type="ECO:0000313" key="3">
    <source>
        <dbReference type="Proteomes" id="UP000198569"/>
    </source>
</evidence>
<feature type="region of interest" description="Disordered" evidence="1">
    <location>
        <begin position="403"/>
        <end position="423"/>
    </location>
</feature>
<proteinExistence type="predicted"/>
<dbReference type="InterPro" id="IPR011990">
    <property type="entry name" value="TPR-like_helical_dom_sf"/>
</dbReference>
<evidence type="ECO:0000256" key="1">
    <source>
        <dbReference type="SAM" id="MobiDB-lite"/>
    </source>
</evidence>
<feature type="compositionally biased region" description="Polar residues" evidence="1">
    <location>
        <begin position="412"/>
        <end position="423"/>
    </location>
</feature>
<sequence length="423" mass="46450">MKKIFISILVASFLFTSCNEEFLDPTKPSEEGVLTSRDGLIGAANGLQQLWSTSRLSPMYTVITANGFTTNELRLINAGNADEGELSIGGVSLTSKNGLTNNLWSQCLVIKSESQKIIDNINVMTVENEKGSVFTHASIFKAMALGTLIQFYESIPLKTMKNAPFNSRAEVLTEVIATLKATEPYLATNANGFTGLASSIKYKNTVNALLSRFYLMLGDYNKALEHANLVDLASKSTFYYDAVSNNPIAFNSILTNNVFQPISRTFGLPSALAPVPTDGRIDFYITSGSNPTTAAGFYNSNTKAIPVFLPGEIILIKAEAYARKTPNMLAESKIELDKVLTKTTANDVYGIAANLPAYSGSLDQASLLTEIYRNRCIELYMTGLKLEDSRRFGRSATERNRNWYPYPDSERFNNPNTPTDPVN</sequence>
<name>A0A1H2UQU7_9FLAO</name>
<dbReference type="Proteomes" id="UP000198569">
    <property type="component" value="Unassembled WGS sequence"/>
</dbReference>
<accession>A0A1H2UQU7</accession>